<dbReference type="Pfam" id="PF03331">
    <property type="entry name" value="LpxC"/>
    <property type="match status" value="1"/>
</dbReference>
<comment type="function">
    <text evidence="1">Catalyzes the hydrolysis of UDP-3-O-myristoyl-N-acetylglucosamine to form UDP-3-O-myristoylglucosamine and acetate, the committed step in lipid A biosynthesis.</text>
</comment>
<accession>A0A060C6F2</accession>
<dbReference type="InterPro" id="IPR020568">
    <property type="entry name" value="Ribosomal_Su5_D2-typ_SF"/>
</dbReference>
<evidence type="ECO:0000256" key="1">
    <source>
        <dbReference type="ARBA" id="ARBA00002923"/>
    </source>
</evidence>
<dbReference type="EMBL" id="KF123496">
    <property type="protein sequence ID" value="AIA90799.1"/>
    <property type="molecule type" value="Genomic_DNA"/>
</dbReference>
<dbReference type="SUPFAM" id="SSF54211">
    <property type="entry name" value="Ribosomal protein S5 domain 2-like"/>
    <property type="match status" value="1"/>
</dbReference>
<dbReference type="Gene3D" id="3.30.1700.10">
    <property type="entry name" value="lpxc deacetylase, domain 2"/>
    <property type="match status" value="1"/>
</dbReference>
<proteinExistence type="predicted"/>
<reference evidence="2" key="1">
    <citation type="journal article" date="2013" name="Environ. Microbiol.">
        <title>Seasonally variable intestinal metagenomes of the red palm weevil (Rhynchophorus ferrugineus).</title>
        <authorList>
            <person name="Jia S."/>
            <person name="Zhang X."/>
            <person name="Zhang G."/>
            <person name="Yin A."/>
            <person name="Zhang S."/>
            <person name="Li F."/>
            <person name="Wang L."/>
            <person name="Zhao D."/>
            <person name="Yun Q."/>
            <person name="Tala"/>
            <person name="Wang J."/>
            <person name="Sun G."/>
            <person name="Baabdullah M."/>
            <person name="Yu X."/>
            <person name="Hu S."/>
            <person name="Al-Mssallem I.S."/>
            <person name="Yu J."/>
        </authorList>
    </citation>
    <scope>NUCLEOTIDE SEQUENCE</scope>
</reference>
<dbReference type="InterPro" id="IPR011334">
    <property type="entry name" value="UDP-acyl_GlcNac_deAcase_C"/>
</dbReference>
<evidence type="ECO:0000313" key="2">
    <source>
        <dbReference type="EMBL" id="AIA90799.1"/>
    </source>
</evidence>
<dbReference type="GO" id="GO:0009245">
    <property type="term" value="P:lipid A biosynthetic process"/>
    <property type="evidence" value="ECO:0007669"/>
    <property type="project" value="InterPro"/>
</dbReference>
<protein>
    <submittedName>
        <fullName evidence="2">CAZy families CE11 protein</fullName>
    </submittedName>
</protein>
<dbReference type="InterPro" id="IPR004463">
    <property type="entry name" value="UDP-acyl_GlcNac_deAcase"/>
</dbReference>
<dbReference type="AlphaFoldDB" id="A0A060C6F2"/>
<dbReference type="GO" id="GO:0103117">
    <property type="term" value="F:UDP-3-O-acyl-N-acetylglucosamine deacetylase activity"/>
    <property type="evidence" value="ECO:0007669"/>
    <property type="project" value="InterPro"/>
</dbReference>
<sequence>GVSVQPYSTATLKIYKPVRVQKNGAVCELLPRDRLRITTSIDFPHPSIGLQTYALDLTPNAFRAHLCYGAHLRFCQ</sequence>
<dbReference type="GO" id="GO:0016020">
    <property type="term" value="C:membrane"/>
    <property type="evidence" value="ECO:0007669"/>
    <property type="project" value="GOC"/>
</dbReference>
<feature type="non-terminal residue" evidence="2">
    <location>
        <position position="1"/>
    </location>
</feature>
<organism evidence="2">
    <name type="scientific">uncultured Rhodomicrobium sp</name>
    <dbReference type="NCBI Taxonomy" id="337523"/>
    <lineage>
        <taxon>Bacteria</taxon>
        <taxon>Pseudomonadati</taxon>
        <taxon>Pseudomonadota</taxon>
        <taxon>Alphaproteobacteria</taxon>
        <taxon>Hyphomicrobiales</taxon>
        <taxon>Hyphomicrobiaceae</taxon>
        <taxon>Rhodomicrobium</taxon>
        <taxon>environmental samples</taxon>
    </lineage>
</organism>
<name>A0A060C6F2_9HYPH</name>